<comment type="subcellular location">
    <subcellularLocation>
        <location evidence="1">Nucleus</location>
    </subcellularLocation>
</comment>
<proteinExistence type="inferred from homology"/>
<evidence type="ECO:0000256" key="1">
    <source>
        <dbReference type="ARBA" id="ARBA00004123"/>
    </source>
</evidence>
<reference evidence="5 6" key="1">
    <citation type="submission" date="2019-01" db="EMBL/GenBank/DDBJ databases">
        <authorList>
            <person name="Ramaprasad A."/>
        </authorList>
    </citation>
    <scope>NUCLEOTIDE SEQUENCE [LARGE SCALE GENOMIC DNA]</scope>
</reference>
<dbReference type="GO" id="GO:0030688">
    <property type="term" value="C:preribosome, small subunit precursor"/>
    <property type="evidence" value="ECO:0007669"/>
    <property type="project" value="InterPro"/>
</dbReference>
<comment type="similarity">
    <text evidence="2">Belongs to the RRP1 family.</text>
</comment>
<dbReference type="VEuPathDB" id="PlasmoDB:PVVCY_0802960"/>
<keyword evidence="3" id="KW-0539">Nucleus</keyword>
<organism evidence="5 6">
    <name type="scientific">Plasmodium vinckei vinckei</name>
    <dbReference type="NCBI Taxonomy" id="54757"/>
    <lineage>
        <taxon>Eukaryota</taxon>
        <taxon>Sar</taxon>
        <taxon>Alveolata</taxon>
        <taxon>Apicomplexa</taxon>
        <taxon>Aconoidasida</taxon>
        <taxon>Haemosporida</taxon>
        <taxon>Plasmodiidae</taxon>
        <taxon>Plasmodium</taxon>
        <taxon>Plasmodium (Vinckeia)</taxon>
    </lineage>
</organism>
<evidence type="ECO:0000256" key="3">
    <source>
        <dbReference type="ARBA" id="ARBA00023242"/>
    </source>
</evidence>
<evidence type="ECO:0000256" key="4">
    <source>
        <dbReference type="SAM" id="MobiDB-lite"/>
    </source>
</evidence>
<dbReference type="AlphaFoldDB" id="A0A449BRT7"/>
<dbReference type="GeneID" id="19961653"/>
<dbReference type="OrthoDB" id="2019504at2759"/>
<feature type="region of interest" description="Disordered" evidence="4">
    <location>
        <begin position="284"/>
        <end position="371"/>
    </location>
</feature>
<feature type="compositionally biased region" description="Acidic residues" evidence="4">
    <location>
        <begin position="342"/>
        <end position="354"/>
    </location>
</feature>
<evidence type="ECO:0000256" key="2">
    <source>
        <dbReference type="ARBA" id="ARBA00006374"/>
    </source>
</evidence>
<dbReference type="Proteomes" id="UP000290582">
    <property type="component" value="Chromosome PVVCY_08"/>
</dbReference>
<gene>
    <name evidence="5" type="ORF">PVVCY_0802960</name>
</gene>
<feature type="compositionally biased region" description="Basic and acidic residues" evidence="4">
    <location>
        <begin position="355"/>
        <end position="368"/>
    </location>
</feature>
<dbReference type="InterPro" id="IPR010301">
    <property type="entry name" value="RRP1"/>
</dbReference>
<protein>
    <submittedName>
        <fullName evidence="5">Nucleolar protein Nop52, putative</fullName>
    </submittedName>
</protein>
<dbReference type="GO" id="GO:0006364">
    <property type="term" value="P:rRNA processing"/>
    <property type="evidence" value="ECO:0007669"/>
    <property type="project" value="InterPro"/>
</dbReference>
<evidence type="ECO:0000313" key="6">
    <source>
        <dbReference type="Proteomes" id="UP000290582"/>
    </source>
</evidence>
<name>A0A449BRT7_PLAVN</name>
<feature type="compositionally biased region" description="Low complexity" evidence="4">
    <location>
        <begin position="325"/>
        <end position="334"/>
    </location>
</feature>
<feature type="compositionally biased region" description="Acidic residues" evidence="4">
    <location>
        <begin position="290"/>
        <end position="309"/>
    </location>
</feature>
<accession>A0A449BRT7</accession>
<dbReference type="EMBL" id="LR215064">
    <property type="protein sequence ID" value="VEV56135.1"/>
    <property type="molecule type" value="Genomic_DNA"/>
</dbReference>
<dbReference type="KEGG" id="pvv:PVVCY_0802960"/>
<evidence type="ECO:0000313" key="5">
    <source>
        <dbReference type="EMBL" id="VEV56135.1"/>
    </source>
</evidence>
<dbReference type="Pfam" id="PF05997">
    <property type="entry name" value="Nop52"/>
    <property type="match status" value="1"/>
</dbReference>
<dbReference type="GO" id="GO:0005634">
    <property type="term" value="C:nucleus"/>
    <property type="evidence" value="ECO:0007669"/>
    <property type="project" value="UniProtKB-SubCell"/>
</dbReference>
<sequence length="636" mass="75384">MNNSEIKQIFVQLSHVNKENRDNGMDLVYEYIEKNKNTLQKKEITYICTGLFYYYWLCYSIDEQKKSALKICRLIHIFDGKTEDDDKTHVFLFLQCFLQTMSVKYENLDVYRLNKFLFLFRVFQAEFLMFLHNYSWKSIYIKKYNKIIMKLFDETNGVFHAYIDTFFKEFMENEVYLKLKKEDHGYNTKQFLLLIDPFFKIVCKTKKKYTINLIQKKIFFMVLKVNIKRRMLLEKINSYIDICPNKYGSKILRNFYNLFDNPNKKKNKGNIKYKTPVFIANYNNDKDCDGEKDDEKEDDENDDSENDNENNDKSSDGNSDESNEENNGGNTDGNTDGKSDGNEDGENDCTDEQGDNEKESNTENKINDENAECDNELVETENKINDEISDCDNELVDTEGEVMDEKNENDCLGQKAKKKKKKNRKTIKKIKEQTNRIMNDEDEDYINMVLNEIRGSKKKKKIYNSLLGKKKENKKIQLNFIKLMLKEMRAKKKLKNKFKQIYDDENNDIYMKQNGLKKKKKKLMLMSNNQTINTEFELDDENKKLKKEKLLKKKNKKVKKGLKKTLLIHEPRLGDQHVLSKTILKKEKTKSSTPKKVHFDLKKNTIEYIPCAKKKNGNPYFFLGNFRNLINIPSLL</sequence>
<dbReference type="RefSeq" id="XP_008625318.2">
    <property type="nucleotide sequence ID" value="XM_008627096.2"/>
</dbReference>